<proteinExistence type="predicted"/>
<evidence type="ECO:0000313" key="2">
    <source>
        <dbReference type="Proteomes" id="UP000558475"/>
    </source>
</evidence>
<organism evidence="1 2">
    <name type="scientific">Brucella tritici</name>
    <dbReference type="NCBI Taxonomy" id="94626"/>
    <lineage>
        <taxon>Bacteria</taxon>
        <taxon>Pseudomonadati</taxon>
        <taxon>Pseudomonadota</taxon>
        <taxon>Alphaproteobacteria</taxon>
        <taxon>Hyphomicrobiales</taxon>
        <taxon>Brucellaceae</taxon>
        <taxon>Brucella/Ochrobactrum group</taxon>
        <taxon>Brucella</taxon>
    </lineage>
</organism>
<protein>
    <submittedName>
        <fullName evidence="1">Uncharacterized protein</fullName>
    </submittedName>
</protein>
<evidence type="ECO:0000313" key="1">
    <source>
        <dbReference type="EMBL" id="NKW09653.1"/>
    </source>
</evidence>
<comment type="caution">
    <text evidence="1">The sequence shown here is derived from an EMBL/GenBank/DDBJ whole genome shotgun (WGS) entry which is preliminary data.</text>
</comment>
<dbReference type="Proteomes" id="UP000558475">
    <property type="component" value="Unassembled WGS sequence"/>
</dbReference>
<dbReference type="EMBL" id="JAAXZB010000001">
    <property type="protein sequence ID" value="NKW09653.1"/>
    <property type="molecule type" value="Genomic_DNA"/>
</dbReference>
<accession>A0A7X6FPT9</accession>
<sequence>MQAHIKYEADAAHLGMLANLRVGEGCCRTGENGCEKENPKGDCGYDPGSFHGRSPAGFWVKAATGPITG</sequence>
<dbReference type="AlphaFoldDB" id="A0A7X6FPT9"/>
<reference evidence="1 2" key="1">
    <citation type="submission" date="2020-04" db="EMBL/GenBank/DDBJ databases">
        <title>Whole genome sequencing of clinical and environmental type strains of Ochrobactrum.</title>
        <authorList>
            <person name="Dharne M."/>
        </authorList>
    </citation>
    <scope>NUCLEOTIDE SEQUENCE [LARGE SCALE GENOMIC DNA]</scope>
    <source>
        <strain evidence="1 2">DSM 13340</strain>
    </source>
</reference>
<gene>
    <name evidence="1" type="ORF">HGG76_08555</name>
</gene>
<name>A0A7X6FPT9_9HYPH</name>